<dbReference type="EMBL" id="PFBU01000028">
    <property type="protein sequence ID" value="PIR78445.1"/>
    <property type="molecule type" value="Genomic_DNA"/>
</dbReference>
<protein>
    <submittedName>
        <fullName evidence="3">Uncharacterized protein</fullName>
    </submittedName>
</protein>
<dbReference type="Proteomes" id="UP000230852">
    <property type="component" value="Unassembled WGS sequence"/>
</dbReference>
<feature type="region of interest" description="Disordered" evidence="2">
    <location>
        <begin position="1"/>
        <end position="36"/>
    </location>
</feature>
<keyword evidence="1" id="KW-0175">Coiled coil</keyword>
<evidence type="ECO:0000256" key="2">
    <source>
        <dbReference type="SAM" id="MobiDB-lite"/>
    </source>
</evidence>
<feature type="coiled-coil region" evidence="1">
    <location>
        <begin position="56"/>
        <end position="117"/>
    </location>
</feature>
<gene>
    <name evidence="3" type="ORF">COU28_01545</name>
</gene>
<comment type="caution">
    <text evidence="3">The sequence shown here is derived from an EMBL/GenBank/DDBJ whole genome shotgun (WGS) entry which is preliminary data.</text>
</comment>
<evidence type="ECO:0000313" key="3">
    <source>
        <dbReference type="EMBL" id="PIR78445.1"/>
    </source>
</evidence>
<evidence type="ECO:0000313" key="4">
    <source>
        <dbReference type="Proteomes" id="UP000230852"/>
    </source>
</evidence>
<sequence>METFEKKINSNERLPNIESTKEVEKNKEMTPEAKAAATRERAELLVKEVKSSKQQIQNIMLNVNQVLQAIKALRAQLQLATNDGDSISSVEQDKKSIEKLKKKIAGHTDELFKIKEELIVAHANQMAESQGIILTDELKEKARNLVENLLAEISS</sequence>
<evidence type="ECO:0000256" key="1">
    <source>
        <dbReference type="SAM" id="Coils"/>
    </source>
</evidence>
<name>A0A2H0TYY2_9BACT</name>
<dbReference type="AlphaFoldDB" id="A0A2H0TYY2"/>
<reference evidence="4" key="1">
    <citation type="submission" date="2017-09" db="EMBL/GenBank/DDBJ databases">
        <title>Depth-based differentiation of microbial function through sediment-hosted aquifers and enrichment of novel symbionts in the deep terrestrial subsurface.</title>
        <authorList>
            <person name="Probst A.J."/>
            <person name="Ladd B."/>
            <person name="Jarett J.K."/>
            <person name="Geller-Mcgrath D.E."/>
            <person name="Sieber C.M.K."/>
            <person name="Emerson J.B."/>
            <person name="Anantharaman K."/>
            <person name="Thomas B.C."/>
            <person name="Malmstrom R."/>
            <person name="Stieglmeier M."/>
            <person name="Klingl A."/>
            <person name="Woyke T."/>
            <person name="Ryan C.M."/>
            <person name="Banfield J.F."/>
        </authorList>
    </citation>
    <scope>NUCLEOTIDE SEQUENCE [LARGE SCALE GENOMIC DNA]</scope>
</reference>
<feature type="compositionally biased region" description="Basic and acidic residues" evidence="2">
    <location>
        <begin position="1"/>
        <end position="10"/>
    </location>
</feature>
<proteinExistence type="predicted"/>
<organism evidence="3 4">
    <name type="scientific">Candidatus Magasanikbacteria bacterium CG10_big_fil_rev_8_21_14_0_10_36_16</name>
    <dbReference type="NCBI Taxonomy" id="1974645"/>
    <lineage>
        <taxon>Bacteria</taxon>
        <taxon>Candidatus Magasanikiibacteriota</taxon>
    </lineage>
</organism>
<accession>A0A2H0TYY2</accession>
<feature type="compositionally biased region" description="Basic and acidic residues" evidence="2">
    <location>
        <begin position="19"/>
        <end position="36"/>
    </location>
</feature>